<reference evidence="2" key="1">
    <citation type="journal article" date="2023" name="Nat. Plants">
        <title>Single-cell RNA sequencing provides a high-resolution roadmap for understanding the multicellular compartmentation of specialized metabolism.</title>
        <authorList>
            <person name="Sun S."/>
            <person name="Shen X."/>
            <person name="Li Y."/>
            <person name="Li Y."/>
            <person name="Wang S."/>
            <person name="Li R."/>
            <person name="Zhang H."/>
            <person name="Shen G."/>
            <person name="Guo B."/>
            <person name="Wei J."/>
            <person name="Xu J."/>
            <person name="St-Pierre B."/>
            <person name="Chen S."/>
            <person name="Sun C."/>
        </authorList>
    </citation>
    <scope>NUCLEOTIDE SEQUENCE [LARGE SCALE GENOMIC DNA]</scope>
</reference>
<dbReference type="EMBL" id="CM044705">
    <property type="protein sequence ID" value="KAI5662112.1"/>
    <property type="molecule type" value="Genomic_DNA"/>
</dbReference>
<sequence length="126" mass="14211">MKQKVIVRVSMADEKSRKKAMRTVVGHYGVVSAALTGNEKNQIEVVGEGIDSVAITTLLRKKVGHAELVSVNPIPVKKDEPPKKEEDNKNKNQNVTFQQPLPYVVWNYPPNCFEVRENYNDNCSIM</sequence>
<accession>A0ACC0AMA3</accession>
<proteinExistence type="predicted"/>
<evidence type="ECO:0000313" key="1">
    <source>
        <dbReference type="EMBL" id="KAI5662112.1"/>
    </source>
</evidence>
<gene>
    <name evidence="1" type="ORF">M9H77_21435</name>
</gene>
<protein>
    <submittedName>
        <fullName evidence="1">Uncharacterized protein</fullName>
    </submittedName>
</protein>
<organism evidence="1 2">
    <name type="scientific">Catharanthus roseus</name>
    <name type="common">Madagascar periwinkle</name>
    <name type="synonym">Vinca rosea</name>
    <dbReference type="NCBI Taxonomy" id="4058"/>
    <lineage>
        <taxon>Eukaryota</taxon>
        <taxon>Viridiplantae</taxon>
        <taxon>Streptophyta</taxon>
        <taxon>Embryophyta</taxon>
        <taxon>Tracheophyta</taxon>
        <taxon>Spermatophyta</taxon>
        <taxon>Magnoliopsida</taxon>
        <taxon>eudicotyledons</taxon>
        <taxon>Gunneridae</taxon>
        <taxon>Pentapetalae</taxon>
        <taxon>asterids</taxon>
        <taxon>lamiids</taxon>
        <taxon>Gentianales</taxon>
        <taxon>Apocynaceae</taxon>
        <taxon>Rauvolfioideae</taxon>
        <taxon>Vinceae</taxon>
        <taxon>Catharanthinae</taxon>
        <taxon>Catharanthus</taxon>
    </lineage>
</organism>
<keyword evidence="2" id="KW-1185">Reference proteome</keyword>
<evidence type="ECO:0000313" key="2">
    <source>
        <dbReference type="Proteomes" id="UP001060085"/>
    </source>
</evidence>
<comment type="caution">
    <text evidence="1">The sequence shown here is derived from an EMBL/GenBank/DDBJ whole genome shotgun (WGS) entry which is preliminary data.</text>
</comment>
<dbReference type="Proteomes" id="UP001060085">
    <property type="component" value="Linkage Group LG05"/>
</dbReference>
<name>A0ACC0AMA3_CATRO</name>